<evidence type="ECO:0000313" key="3">
    <source>
        <dbReference type="Proteomes" id="UP000321192"/>
    </source>
</evidence>
<evidence type="ECO:0000313" key="2">
    <source>
        <dbReference type="EMBL" id="TXH85868.1"/>
    </source>
</evidence>
<comment type="caution">
    <text evidence="2">The sequence shown here is derived from an EMBL/GenBank/DDBJ whole genome shotgun (WGS) entry which is preliminary data.</text>
</comment>
<protein>
    <recommendedName>
        <fullName evidence="1">Novel STAND NTPase 5 domain-containing protein</fullName>
    </recommendedName>
</protein>
<sequence>MLTEDVLKALRPSLFAGHYNLLLGSGISLDSTDKEGVPLKSASDLTVDLCSLKGVRPTTPLSRVSLLLDKDEVEKHITLPYLDCKPGETVKRLTSFVWKTAFTLNVDDALEAAYEATVRPKQEAESLNYDTLYKTPATKATLPVVHLHGFTREAEKGYVFSTNEYARVTRGMNPWMHVLSELMASEPFIIAGTTLNESDLEYYLSGRTETSGRSNRGPSLFIEPYPDKITENLCLRHGLVLVKAKLSEFLEWLLAALGNPPTVREITVPSLQGLFKANLAPDDQIAFFTSFELVRETTPNPEGEVSPFYFGRAARWTDLESSLDVPTDDEREYGAKARNTVSTSPAQIKLLCTISDPGSGKTTQLRRAAYDLAREGFLVFNMNSKVAFDPENVVRVLSAIQKPAVLIVDGIADHASALRSVMTSLKPARSVAILGADRDYRRDHIDRILGDLDTEFLGLSAWTADGYEQLIERLRRSGLLGDAEAVHSPKKFASRLAGDPVAIATCRALNNFRPLEVILRSLWNDATEAARRSYAMAALGEHCYSGGLFYPVLEAAHPNPKLKDQLQFDCPLPLAYAEDGDFVLPLHPVIADRVLHMLSREKPGLLLEVFCSLAKALAPYVNRRTAIDRTPEARLAARLFNAERVTRPLLGKLAGDFYVSTRESWEWNSRYWEQRALFTQATDIDAAIQFARHAVAIEAHPYPWTTLASLLAKKMEATSVGVEALYTEIFDLLNKVLRQESARSWRPTPHPYGVLFHATNVYLEKSGRLPPRKREWVLEQIRYCERTFSRDAKLNAAGEQIVERLAAQK</sequence>
<dbReference type="EMBL" id="SSFD01000127">
    <property type="protein sequence ID" value="TXH85868.1"/>
    <property type="molecule type" value="Genomic_DNA"/>
</dbReference>
<dbReference type="Proteomes" id="UP000321192">
    <property type="component" value="Unassembled WGS sequence"/>
</dbReference>
<proteinExistence type="predicted"/>
<dbReference type="Pfam" id="PF25199">
    <property type="entry name" value="nSTAND_NTPase5"/>
    <property type="match status" value="1"/>
</dbReference>
<evidence type="ECO:0000259" key="1">
    <source>
        <dbReference type="Pfam" id="PF25199"/>
    </source>
</evidence>
<gene>
    <name evidence="2" type="ORF">E6Q80_08640</name>
</gene>
<dbReference type="RefSeq" id="WP_276658256.1">
    <property type="nucleotide sequence ID" value="NZ_SSFD01000127.1"/>
</dbReference>
<dbReference type="SUPFAM" id="SSF52540">
    <property type="entry name" value="P-loop containing nucleoside triphosphate hydrolases"/>
    <property type="match status" value="1"/>
</dbReference>
<dbReference type="InterPro" id="IPR057574">
    <property type="entry name" value="nSTAND_NTPase5_dom"/>
</dbReference>
<dbReference type="InterPro" id="IPR027417">
    <property type="entry name" value="P-loop_NTPase"/>
</dbReference>
<organism evidence="2 3">
    <name type="scientific">Thauera aminoaromatica</name>
    <dbReference type="NCBI Taxonomy" id="164330"/>
    <lineage>
        <taxon>Bacteria</taxon>
        <taxon>Pseudomonadati</taxon>
        <taxon>Pseudomonadota</taxon>
        <taxon>Betaproteobacteria</taxon>
        <taxon>Rhodocyclales</taxon>
        <taxon>Zoogloeaceae</taxon>
        <taxon>Thauera</taxon>
    </lineage>
</organism>
<feature type="domain" description="Novel STAND NTPase 5" evidence="1">
    <location>
        <begin position="307"/>
        <end position="444"/>
    </location>
</feature>
<dbReference type="Pfam" id="PF13289">
    <property type="entry name" value="SIR2_2"/>
    <property type="match status" value="1"/>
</dbReference>
<name>A0A5C7SQ11_THASP</name>
<accession>A0A5C7SQ11</accession>
<dbReference type="AlphaFoldDB" id="A0A5C7SQ11"/>
<reference evidence="2 3" key="1">
    <citation type="submission" date="2018-09" db="EMBL/GenBank/DDBJ databases">
        <title>Metagenome Assembled Genomes from an Advanced Water Purification Facility.</title>
        <authorList>
            <person name="Stamps B.W."/>
            <person name="Spear J.R."/>
        </authorList>
    </citation>
    <scope>NUCLEOTIDE SEQUENCE [LARGE SCALE GENOMIC DNA]</scope>
    <source>
        <strain evidence="2">Bin_27_1</strain>
    </source>
</reference>